<dbReference type="InterPro" id="IPR013766">
    <property type="entry name" value="Thioredoxin_domain"/>
</dbReference>
<dbReference type="Gene3D" id="3.40.30.10">
    <property type="entry name" value="Glutaredoxin"/>
    <property type="match status" value="1"/>
</dbReference>
<protein>
    <recommendedName>
        <fullName evidence="2">Thioredoxin domain-containing protein</fullName>
    </recommendedName>
</protein>
<sequence length="161" mass="18468">MAESQIAGTTTGTSRVHSPWWKGIHGEEHVVKLNSSNYDKFISERNAFIMFYAQWCGHSQSSRVPFAAAAAKFAREGNSILVGALDCEESKGICARYRDRITGFPTFLYVYAEGTKQHSYRNARTMDEFHSWIIDLQNHQHEHRHHEHDQDPEQPSCKTLT</sequence>
<organism evidence="3 4">
    <name type="scientific">Orchesella dallaii</name>
    <dbReference type="NCBI Taxonomy" id="48710"/>
    <lineage>
        <taxon>Eukaryota</taxon>
        <taxon>Metazoa</taxon>
        <taxon>Ecdysozoa</taxon>
        <taxon>Arthropoda</taxon>
        <taxon>Hexapoda</taxon>
        <taxon>Collembola</taxon>
        <taxon>Entomobryomorpha</taxon>
        <taxon>Entomobryoidea</taxon>
        <taxon>Orchesellidae</taxon>
        <taxon>Orchesellinae</taxon>
        <taxon>Orchesella</taxon>
    </lineage>
</organism>
<dbReference type="CDD" id="cd02961">
    <property type="entry name" value="PDI_a_family"/>
    <property type="match status" value="1"/>
</dbReference>
<accession>A0ABP1QL62</accession>
<evidence type="ECO:0000256" key="1">
    <source>
        <dbReference type="SAM" id="MobiDB-lite"/>
    </source>
</evidence>
<dbReference type="InterPro" id="IPR036249">
    <property type="entry name" value="Thioredoxin-like_sf"/>
</dbReference>
<dbReference type="InterPro" id="IPR051063">
    <property type="entry name" value="PDI"/>
</dbReference>
<proteinExistence type="predicted"/>
<dbReference type="PANTHER" id="PTHR45672">
    <property type="entry name" value="PROTEIN DISULFIDE-ISOMERASE C17H9.14C-RELATED"/>
    <property type="match status" value="1"/>
</dbReference>
<gene>
    <name evidence="3" type="ORF">ODALV1_LOCUS12570</name>
</gene>
<name>A0ABP1QL62_9HEXA</name>
<evidence type="ECO:0000259" key="2">
    <source>
        <dbReference type="PROSITE" id="PS51352"/>
    </source>
</evidence>
<keyword evidence="4" id="KW-1185">Reference proteome</keyword>
<dbReference type="PROSITE" id="PS51352">
    <property type="entry name" value="THIOREDOXIN_2"/>
    <property type="match status" value="1"/>
</dbReference>
<evidence type="ECO:0000313" key="4">
    <source>
        <dbReference type="Proteomes" id="UP001642540"/>
    </source>
</evidence>
<evidence type="ECO:0000313" key="3">
    <source>
        <dbReference type="EMBL" id="CAL8107092.1"/>
    </source>
</evidence>
<dbReference type="SUPFAM" id="SSF52833">
    <property type="entry name" value="Thioredoxin-like"/>
    <property type="match status" value="1"/>
</dbReference>
<dbReference type="Pfam" id="PF00085">
    <property type="entry name" value="Thioredoxin"/>
    <property type="match status" value="1"/>
</dbReference>
<dbReference type="Proteomes" id="UP001642540">
    <property type="component" value="Unassembled WGS sequence"/>
</dbReference>
<dbReference type="EMBL" id="CAXLJM020000038">
    <property type="protein sequence ID" value="CAL8107092.1"/>
    <property type="molecule type" value="Genomic_DNA"/>
</dbReference>
<feature type="region of interest" description="Disordered" evidence="1">
    <location>
        <begin position="140"/>
        <end position="161"/>
    </location>
</feature>
<comment type="caution">
    <text evidence="3">The sequence shown here is derived from an EMBL/GenBank/DDBJ whole genome shotgun (WGS) entry which is preliminary data.</text>
</comment>
<reference evidence="3 4" key="1">
    <citation type="submission" date="2024-08" db="EMBL/GenBank/DDBJ databases">
        <authorList>
            <person name="Cucini C."/>
            <person name="Frati F."/>
        </authorList>
    </citation>
    <scope>NUCLEOTIDE SEQUENCE [LARGE SCALE GENOMIC DNA]</scope>
</reference>
<feature type="domain" description="Thioredoxin" evidence="2">
    <location>
        <begin position="1"/>
        <end position="138"/>
    </location>
</feature>